<evidence type="ECO:0000313" key="1">
    <source>
        <dbReference type="EMBL" id="KKK79138.1"/>
    </source>
</evidence>
<organism evidence="1">
    <name type="scientific">marine sediment metagenome</name>
    <dbReference type="NCBI Taxonomy" id="412755"/>
    <lineage>
        <taxon>unclassified sequences</taxon>
        <taxon>metagenomes</taxon>
        <taxon>ecological metagenomes</taxon>
    </lineage>
</organism>
<dbReference type="Gene3D" id="3.40.50.720">
    <property type="entry name" value="NAD(P)-binding Rossmann-like Domain"/>
    <property type="match status" value="1"/>
</dbReference>
<dbReference type="Pfam" id="PF13561">
    <property type="entry name" value="adh_short_C2"/>
    <property type="match status" value="1"/>
</dbReference>
<feature type="non-terminal residue" evidence="1">
    <location>
        <position position="1"/>
    </location>
</feature>
<dbReference type="AlphaFoldDB" id="A0A0F8YCM8"/>
<accession>A0A0F8YCM8</accession>
<sequence>EVGGTVVFLATDASSYMTGADLYIDGGWIINGD</sequence>
<evidence type="ECO:0008006" key="2">
    <source>
        <dbReference type="Google" id="ProtNLM"/>
    </source>
</evidence>
<comment type="caution">
    <text evidence="1">The sequence shown here is derived from an EMBL/GenBank/DDBJ whole genome shotgun (WGS) entry which is preliminary data.</text>
</comment>
<gene>
    <name evidence="1" type="ORF">LCGC14_2836540</name>
</gene>
<dbReference type="SUPFAM" id="SSF51735">
    <property type="entry name" value="NAD(P)-binding Rossmann-fold domains"/>
    <property type="match status" value="1"/>
</dbReference>
<protein>
    <recommendedName>
        <fullName evidence="2">Short-chain dehydrogenase/reductase SDR</fullName>
    </recommendedName>
</protein>
<name>A0A0F8YCM8_9ZZZZ</name>
<reference evidence="1" key="1">
    <citation type="journal article" date="2015" name="Nature">
        <title>Complex archaea that bridge the gap between prokaryotes and eukaryotes.</title>
        <authorList>
            <person name="Spang A."/>
            <person name="Saw J.H."/>
            <person name="Jorgensen S.L."/>
            <person name="Zaremba-Niedzwiedzka K."/>
            <person name="Martijn J."/>
            <person name="Lind A.E."/>
            <person name="van Eijk R."/>
            <person name="Schleper C."/>
            <person name="Guy L."/>
            <person name="Ettema T.J."/>
        </authorList>
    </citation>
    <scope>NUCLEOTIDE SEQUENCE</scope>
</reference>
<dbReference type="InterPro" id="IPR002347">
    <property type="entry name" value="SDR_fam"/>
</dbReference>
<dbReference type="InterPro" id="IPR036291">
    <property type="entry name" value="NAD(P)-bd_dom_sf"/>
</dbReference>
<dbReference type="EMBL" id="LAZR01054164">
    <property type="protein sequence ID" value="KKK79138.1"/>
    <property type="molecule type" value="Genomic_DNA"/>
</dbReference>
<proteinExistence type="predicted"/>